<dbReference type="RefSeq" id="WP_095628251.1">
    <property type="nucleotide sequence ID" value="NZ_NXLT01000008.1"/>
</dbReference>
<accession>A0A3D8IM13</accession>
<evidence type="ECO:0000313" key="3">
    <source>
        <dbReference type="Proteomes" id="UP000256514"/>
    </source>
</evidence>
<keyword evidence="1" id="KW-1133">Transmembrane helix</keyword>
<comment type="caution">
    <text evidence="2">The sequence shown here is derived from an EMBL/GenBank/DDBJ whole genome shotgun (WGS) entry which is preliminary data.</text>
</comment>
<keyword evidence="1" id="KW-0472">Membrane</keyword>
<dbReference type="InterPro" id="IPR014107">
    <property type="entry name" value="Cyt_c_oxidase_cbb3_CcoQ"/>
</dbReference>
<dbReference type="NCBIfam" id="TIGR02736">
    <property type="entry name" value="cbb3_Q_epsi"/>
    <property type="match status" value="1"/>
</dbReference>
<keyword evidence="1" id="KW-0812">Transmembrane</keyword>
<organism evidence="2 3">
    <name type="scientific">Helicobacter equorum</name>
    <dbReference type="NCBI Taxonomy" id="361872"/>
    <lineage>
        <taxon>Bacteria</taxon>
        <taxon>Pseudomonadati</taxon>
        <taxon>Campylobacterota</taxon>
        <taxon>Epsilonproteobacteria</taxon>
        <taxon>Campylobacterales</taxon>
        <taxon>Helicobacteraceae</taxon>
        <taxon>Helicobacter</taxon>
    </lineage>
</organism>
<dbReference type="EMBL" id="NXLT01000008">
    <property type="protein sequence ID" value="RDU66163.1"/>
    <property type="molecule type" value="Genomic_DNA"/>
</dbReference>
<dbReference type="Proteomes" id="UP000256514">
    <property type="component" value="Unassembled WGS sequence"/>
</dbReference>
<dbReference type="Pfam" id="PF05545">
    <property type="entry name" value="FixQ"/>
    <property type="match status" value="1"/>
</dbReference>
<evidence type="ECO:0000313" key="2">
    <source>
        <dbReference type="EMBL" id="RDU66163.1"/>
    </source>
</evidence>
<dbReference type="AlphaFoldDB" id="A0A3D8IM13"/>
<name>A0A3D8IM13_9HELI</name>
<evidence type="ECO:0000256" key="1">
    <source>
        <dbReference type="SAM" id="Phobius"/>
    </source>
</evidence>
<proteinExistence type="predicted"/>
<sequence>MLEFVKEYAGVLYTIGTLGLVVFLYSYAYHMYSAQQKGERDYEKYADLALRDGLNDELIEPHENTIKNK</sequence>
<protein>
    <submittedName>
        <fullName evidence="2">Cytochrome c oxidase, cbb3-type, CcoQ subunit</fullName>
    </submittedName>
</protein>
<keyword evidence="3" id="KW-1185">Reference proteome</keyword>
<feature type="transmembrane region" description="Helical" evidence="1">
    <location>
        <begin position="12"/>
        <end position="32"/>
    </location>
</feature>
<gene>
    <name evidence="2" type="ORF">CQA54_07795</name>
</gene>
<dbReference type="InterPro" id="IPR008621">
    <property type="entry name" value="Cbb3-typ_cyt_oxidase_comp"/>
</dbReference>
<reference evidence="2 3" key="1">
    <citation type="submission" date="2018-04" db="EMBL/GenBank/DDBJ databases">
        <title>Novel Campyloabacter and Helicobacter Species and Strains.</title>
        <authorList>
            <person name="Mannion A.J."/>
            <person name="Shen Z."/>
            <person name="Fox J.G."/>
        </authorList>
    </citation>
    <scope>NUCLEOTIDE SEQUENCE [LARGE SCALE GENOMIC DNA]</scope>
    <source>
        <strain evidence="2 3">MIT 12-6600</strain>
    </source>
</reference>
<dbReference type="OrthoDB" id="5334837at2"/>